<evidence type="ECO:0000313" key="8">
    <source>
        <dbReference type="EMBL" id="MFD2467763.1"/>
    </source>
</evidence>
<dbReference type="CDD" id="cd06171">
    <property type="entry name" value="Sigma70_r4"/>
    <property type="match status" value="1"/>
</dbReference>
<evidence type="ECO:0000256" key="2">
    <source>
        <dbReference type="ARBA" id="ARBA00023015"/>
    </source>
</evidence>
<comment type="caution">
    <text evidence="8">The sequence shown here is derived from an EMBL/GenBank/DDBJ whole genome shotgun (WGS) entry which is preliminary data.</text>
</comment>
<dbReference type="InterPro" id="IPR013324">
    <property type="entry name" value="RNA_pol_sigma_r3/r4-like"/>
</dbReference>
<dbReference type="NCBIfam" id="TIGR02983">
    <property type="entry name" value="SigE-fam_strep"/>
    <property type="match status" value="1"/>
</dbReference>
<dbReference type="EMBL" id="JBHUKS010000006">
    <property type="protein sequence ID" value="MFD2467763.1"/>
    <property type="molecule type" value="Genomic_DNA"/>
</dbReference>
<dbReference type="InterPro" id="IPR014325">
    <property type="entry name" value="RNA_pol_sigma-E_actinobac"/>
</dbReference>
<reference evidence="9" key="1">
    <citation type="journal article" date="2019" name="Int. J. Syst. Evol. Microbiol.">
        <title>The Global Catalogue of Microorganisms (GCM) 10K type strain sequencing project: providing services to taxonomists for standard genome sequencing and annotation.</title>
        <authorList>
            <consortium name="The Broad Institute Genomics Platform"/>
            <consortium name="The Broad Institute Genome Sequencing Center for Infectious Disease"/>
            <person name="Wu L."/>
            <person name="Ma J."/>
        </authorList>
    </citation>
    <scope>NUCLEOTIDE SEQUENCE [LARGE SCALE GENOMIC DNA]</scope>
    <source>
        <strain evidence="9">CGMCC 4.7641</strain>
    </source>
</reference>
<proteinExistence type="inferred from homology"/>
<evidence type="ECO:0000259" key="7">
    <source>
        <dbReference type="Pfam" id="PF08281"/>
    </source>
</evidence>
<dbReference type="InterPro" id="IPR039425">
    <property type="entry name" value="RNA_pol_sigma-70-like"/>
</dbReference>
<evidence type="ECO:0000256" key="4">
    <source>
        <dbReference type="ARBA" id="ARBA00023125"/>
    </source>
</evidence>
<dbReference type="SUPFAM" id="SSF88659">
    <property type="entry name" value="Sigma3 and sigma4 domains of RNA polymerase sigma factors"/>
    <property type="match status" value="1"/>
</dbReference>
<keyword evidence="5" id="KW-0804">Transcription</keyword>
<organism evidence="8 9">
    <name type="scientific">Amycolatopsis silviterrae</name>
    <dbReference type="NCBI Taxonomy" id="1656914"/>
    <lineage>
        <taxon>Bacteria</taxon>
        <taxon>Bacillati</taxon>
        <taxon>Actinomycetota</taxon>
        <taxon>Actinomycetes</taxon>
        <taxon>Pseudonocardiales</taxon>
        <taxon>Pseudonocardiaceae</taxon>
        <taxon>Amycolatopsis</taxon>
    </lineage>
</organism>
<dbReference type="Gene3D" id="1.10.1740.10">
    <property type="match status" value="1"/>
</dbReference>
<keyword evidence="9" id="KW-1185">Reference proteome</keyword>
<evidence type="ECO:0000256" key="3">
    <source>
        <dbReference type="ARBA" id="ARBA00023082"/>
    </source>
</evidence>
<dbReference type="NCBIfam" id="TIGR02937">
    <property type="entry name" value="sigma70-ECF"/>
    <property type="match status" value="1"/>
</dbReference>
<feature type="domain" description="RNA polymerase sigma factor 70 region 4 type 2" evidence="7">
    <location>
        <begin position="106"/>
        <end position="158"/>
    </location>
</feature>
<dbReference type="Pfam" id="PF08281">
    <property type="entry name" value="Sigma70_r4_2"/>
    <property type="match status" value="1"/>
</dbReference>
<dbReference type="Gene3D" id="1.10.10.10">
    <property type="entry name" value="Winged helix-like DNA-binding domain superfamily/Winged helix DNA-binding domain"/>
    <property type="match status" value="1"/>
</dbReference>
<evidence type="ECO:0000256" key="1">
    <source>
        <dbReference type="ARBA" id="ARBA00010641"/>
    </source>
</evidence>
<dbReference type="InterPro" id="IPR007627">
    <property type="entry name" value="RNA_pol_sigma70_r2"/>
</dbReference>
<dbReference type="PANTHER" id="PTHR43133:SF50">
    <property type="entry name" value="ECF RNA POLYMERASE SIGMA FACTOR SIGM"/>
    <property type="match status" value="1"/>
</dbReference>
<dbReference type="InterPro" id="IPR013249">
    <property type="entry name" value="RNA_pol_sigma70_r4_t2"/>
</dbReference>
<feature type="domain" description="RNA polymerase sigma-70 region 2" evidence="6">
    <location>
        <begin position="22"/>
        <end position="82"/>
    </location>
</feature>
<evidence type="ECO:0000313" key="9">
    <source>
        <dbReference type="Proteomes" id="UP001597483"/>
    </source>
</evidence>
<accession>A0ABW5H3D5</accession>
<gene>
    <name evidence="8" type="ORF">ACFSVL_10185</name>
</gene>
<dbReference type="InterPro" id="IPR036388">
    <property type="entry name" value="WH-like_DNA-bd_sf"/>
</dbReference>
<sequence>MEQSGPWWEGEFVAYVAAASKSLRATAFVLCGDWHRADDLVQTTFLKLYRVWPRLVRRGELDAYVRRMVVRAFLNENRRKWRSREHLSGELPDVRTAPEPDHAQRLAVRAALDGVPPKQRAVLVLRFWDDLSVEETAAALGCTAGTVKSQSARGLATLRKLVDPSLLGHFPGLACQEGRA</sequence>
<evidence type="ECO:0000259" key="6">
    <source>
        <dbReference type="Pfam" id="PF04542"/>
    </source>
</evidence>
<keyword evidence="4" id="KW-0238">DNA-binding</keyword>
<dbReference type="RefSeq" id="WP_378302781.1">
    <property type="nucleotide sequence ID" value="NZ_JBHUKS010000006.1"/>
</dbReference>
<dbReference type="Proteomes" id="UP001597483">
    <property type="component" value="Unassembled WGS sequence"/>
</dbReference>
<dbReference type="SUPFAM" id="SSF88946">
    <property type="entry name" value="Sigma2 domain of RNA polymerase sigma factors"/>
    <property type="match status" value="1"/>
</dbReference>
<comment type="similarity">
    <text evidence="1">Belongs to the sigma-70 factor family. ECF subfamily.</text>
</comment>
<dbReference type="InterPro" id="IPR013325">
    <property type="entry name" value="RNA_pol_sigma_r2"/>
</dbReference>
<dbReference type="InterPro" id="IPR014284">
    <property type="entry name" value="RNA_pol_sigma-70_dom"/>
</dbReference>
<dbReference type="PANTHER" id="PTHR43133">
    <property type="entry name" value="RNA POLYMERASE ECF-TYPE SIGMA FACTO"/>
    <property type="match status" value="1"/>
</dbReference>
<keyword evidence="3" id="KW-0731">Sigma factor</keyword>
<dbReference type="Pfam" id="PF04542">
    <property type="entry name" value="Sigma70_r2"/>
    <property type="match status" value="1"/>
</dbReference>
<keyword evidence="2" id="KW-0805">Transcription regulation</keyword>
<name>A0ABW5H3D5_9PSEU</name>
<evidence type="ECO:0000256" key="5">
    <source>
        <dbReference type="ARBA" id="ARBA00023163"/>
    </source>
</evidence>
<protein>
    <submittedName>
        <fullName evidence="8">SigE family RNA polymerase sigma factor</fullName>
    </submittedName>
</protein>